<dbReference type="SUPFAM" id="SSF53254">
    <property type="entry name" value="Phosphoglycerate mutase-like"/>
    <property type="match status" value="1"/>
</dbReference>
<dbReference type="InterPro" id="IPR033379">
    <property type="entry name" value="Acid_Pase_AS"/>
</dbReference>
<feature type="chain" id="PRO_5009328342" evidence="2">
    <location>
        <begin position="19"/>
        <end position="76"/>
    </location>
</feature>
<gene>
    <name evidence="3" type="primary">Bm738</name>
    <name evidence="3" type="ORF">BM_Bm738</name>
</gene>
<evidence type="ECO:0000256" key="1">
    <source>
        <dbReference type="SAM" id="Phobius"/>
    </source>
</evidence>
<dbReference type="GO" id="GO:0016791">
    <property type="term" value="F:phosphatase activity"/>
    <property type="evidence" value="ECO:0007669"/>
    <property type="project" value="UniProtKB-ARBA"/>
</dbReference>
<keyword evidence="2" id="KW-0732">Signal</keyword>
<sequence>MHSIQLLIVIAILLLVECDELLLLQAIWRHGDRSPIQSCKGYPIQTQHWPQGKGQLTAVSYIIMVLIIGIILIFPF</sequence>
<reference evidence="3" key="2">
    <citation type="submission" date="2012-12" db="EMBL/GenBank/DDBJ databases">
        <authorList>
            <consortium name="WormBase Consortium"/>
            <person name="Ghedin E."/>
            <person name="Paulini M."/>
        </authorList>
    </citation>
    <scope>NUCLEOTIDE SEQUENCE</scope>
    <source>
        <strain evidence="3">FR3</strain>
    </source>
</reference>
<keyword evidence="1" id="KW-0812">Transmembrane</keyword>
<protein>
    <submittedName>
        <fullName evidence="3">Bm738</fullName>
    </submittedName>
</protein>
<dbReference type="PROSITE" id="PS00616">
    <property type="entry name" value="HIS_ACID_PHOSPHAT_1"/>
    <property type="match status" value="1"/>
</dbReference>
<proteinExistence type="predicted"/>
<dbReference type="Gene3D" id="3.40.50.1240">
    <property type="entry name" value="Phosphoglycerate mutase-like"/>
    <property type="match status" value="1"/>
</dbReference>
<dbReference type="InterPro" id="IPR029033">
    <property type="entry name" value="His_PPase_superfam"/>
</dbReference>
<accession>A0A1I9G5G6</accession>
<name>A0A1I9G5G6_BRUMA</name>
<evidence type="ECO:0000256" key="2">
    <source>
        <dbReference type="SAM" id="SignalP"/>
    </source>
</evidence>
<dbReference type="AlphaFoldDB" id="A0A1I9G5G6"/>
<feature type="signal peptide" evidence="2">
    <location>
        <begin position="1"/>
        <end position="18"/>
    </location>
</feature>
<feature type="transmembrane region" description="Helical" evidence="1">
    <location>
        <begin position="56"/>
        <end position="74"/>
    </location>
</feature>
<evidence type="ECO:0000313" key="3">
    <source>
        <dbReference type="EMBL" id="CDQ01392.1"/>
    </source>
</evidence>
<dbReference type="EMBL" id="LN857277">
    <property type="protein sequence ID" value="CDQ01392.1"/>
    <property type="molecule type" value="Genomic_DNA"/>
</dbReference>
<keyword evidence="1" id="KW-1133">Transmembrane helix</keyword>
<keyword evidence="1" id="KW-0472">Membrane</keyword>
<reference evidence="3" key="1">
    <citation type="journal article" date="2007" name="Science">
        <title>Draft genome of the filarial nematode parasite Brugia malayi.</title>
        <authorList>
            <person name="Ghedin E."/>
            <person name="Wang S."/>
            <person name="Spiro D."/>
            <person name="Caler E."/>
            <person name="Zhao Q."/>
            <person name="Crabtree J."/>
            <person name="Allen J.E."/>
            <person name="Delcher A.L."/>
            <person name="Guiliano D.B."/>
            <person name="Miranda-Saavedra D."/>
            <person name="Angiuoli S.V."/>
            <person name="Creasy T."/>
            <person name="Amedeo P."/>
            <person name="Haas B."/>
            <person name="El-Sayed N.M."/>
            <person name="Wortman J.R."/>
            <person name="Feldblyum T."/>
            <person name="Tallon L."/>
            <person name="Schatz M."/>
            <person name="Shumway M."/>
            <person name="Koo H."/>
            <person name="Salzberg S.L."/>
            <person name="Schobel S."/>
            <person name="Pertea M."/>
            <person name="Pop M."/>
            <person name="White O."/>
            <person name="Barton G.J."/>
            <person name="Carlow C.K."/>
            <person name="Crawford M.J."/>
            <person name="Daub J."/>
            <person name="Dimmic M.W."/>
            <person name="Estes C.F."/>
            <person name="Foster J.M."/>
            <person name="Ganatra M."/>
            <person name="Gregory W.F."/>
            <person name="Johnson N.M."/>
            <person name="Jin J."/>
            <person name="Komuniecki R."/>
            <person name="Korf I."/>
            <person name="Kumar S."/>
            <person name="Laney S."/>
            <person name="Li B.W."/>
            <person name="Li W."/>
            <person name="Lindblom T.H."/>
            <person name="Lustigman S."/>
            <person name="Ma D."/>
            <person name="Maina C.V."/>
            <person name="Martin D.M."/>
            <person name="McCarter J.P."/>
            <person name="McReynolds L."/>
            <person name="Mitreva M."/>
            <person name="Nutman T.B."/>
            <person name="Parkinson J."/>
            <person name="Peregrin-Alvarez J.M."/>
            <person name="Poole C."/>
            <person name="Ren Q."/>
            <person name="Saunders L."/>
            <person name="Sluder A.E."/>
            <person name="Smith K."/>
            <person name="Stanke M."/>
            <person name="Unnasch T.R."/>
            <person name="Ware J."/>
            <person name="Wei A.D."/>
            <person name="Weil G."/>
            <person name="Williams D.J."/>
            <person name="Zhang Y."/>
            <person name="Williams S.A."/>
            <person name="Fraser-Liggett C."/>
            <person name="Slatko B."/>
            <person name="Blaxter M.L."/>
            <person name="Scott A.L."/>
        </authorList>
    </citation>
    <scope>NUCLEOTIDE SEQUENCE</scope>
    <source>
        <strain evidence="3">FR3</strain>
    </source>
</reference>
<organism evidence="3">
    <name type="scientific">Brugia malayi</name>
    <name type="common">Filarial nematode worm</name>
    <dbReference type="NCBI Taxonomy" id="6279"/>
    <lineage>
        <taxon>Eukaryota</taxon>
        <taxon>Metazoa</taxon>
        <taxon>Ecdysozoa</taxon>
        <taxon>Nematoda</taxon>
        <taxon>Chromadorea</taxon>
        <taxon>Rhabditida</taxon>
        <taxon>Spirurina</taxon>
        <taxon>Spiruromorpha</taxon>
        <taxon>Filarioidea</taxon>
        <taxon>Onchocercidae</taxon>
        <taxon>Brugia</taxon>
    </lineage>
</organism>